<dbReference type="GO" id="GO:0008168">
    <property type="term" value="F:methyltransferase activity"/>
    <property type="evidence" value="ECO:0007669"/>
    <property type="project" value="UniProtKB-KW"/>
</dbReference>
<accession>A0A4C1ZPV6</accession>
<evidence type="ECO:0000313" key="1">
    <source>
        <dbReference type="EMBL" id="GBP89930.1"/>
    </source>
</evidence>
<dbReference type="GO" id="GO:0032259">
    <property type="term" value="P:methylation"/>
    <property type="evidence" value="ECO:0007669"/>
    <property type="project" value="UniProtKB-KW"/>
</dbReference>
<gene>
    <name evidence="1" type="primary">SETMAR</name>
    <name evidence="1" type="ORF">EVAR_63757_1</name>
</gene>
<dbReference type="EMBL" id="BGZK01002045">
    <property type="protein sequence ID" value="GBP89930.1"/>
    <property type="molecule type" value="Genomic_DNA"/>
</dbReference>
<dbReference type="Gene3D" id="3.30.420.10">
    <property type="entry name" value="Ribonuclease H-like superfamily/Ribonuclease H"/>
    <property type="match status" value="1"/>
</dbReference>
<dbReference type="OrthoDB" id="10042427at2759"/>
<keyword evidence="1" id="KW-0808">Transferase</keyword>
<dbReference type="GO" id="GO:0003676">
    <property type="term" value="F:nucleic acid binding"/>
    <property type="evidence" value="ECO:0007669"/>
    <property type="project" value="InterPro"/>
</dbReference>
<proteinExistence type="predicted"/>
<sequence length="91" mass="10378">MKYVDRGADVTGSLYAQQIKKCIRKFEKNGEANQHKIFCSLKIMPHLTGPPLILAAIRDADFEILDHPPYTPDLATSDFRLFPKLKEYLKG</sequence>
<reference evidence="1 2" key="1">
    <citation type="journal article" date="2019" name="Commun. Biol.">
        <title>The bagworm genome reveals a unique fibroin gene that provides high tensile strength.</title>
        <authorList>
            <person name="Kono N."/>
            <person name="Nakamura H."/>
            <person name="Ohtoshi R."/>
            <person name="Tomita M."/>
            <person name="Numata K."/>
            <person name="Arakawa K."/>
        </authorList>
    </citation>
    <scope>NUCLEOTIDE SEQUENCE [LARGE SCALE GENOMIC DNA]</scope>
</reference>
<organism evidence="1 2">
    <name type="scientific">Eumeta variegata</name>
    <name type="common">Bagworm moth</name>
    <name type="synonym">Eumeta japonica</name>
    <dbReference type="NCBI Taxonomy" id="151549"/>
    <lineage>
        <taxon>Eukaryota</taxon>
        <taxon>Metazoa</taxon>
        <taxon>Ecdysozoa</taxon>
        <taxon>Arthropoda</taxon>
        <taxon>Hexapoda</taxon>
        <taxon>Insecta</taxon>
        <taxon>Pterygota</taxon>
        <taxon>Neoptera</taxon>
        <taxon>Endopterygota</taxon>
        <taxon>Lepidoptera</taxon>
        <taxon>Glossata</taxon>
        <taxon>Ditrysia</taxon>
        <taxon>Tineoidea</taxon>
        <taxon>Psychidae</taxon>
        <taxon>Oiketicinae</taxon>
        <taxon>Eumeta</taxon>
    </lineage>
</organism>
<dbReference type="AlphaFoldDB" id="A0A4C1ZPV6"/>
<protein>
    <submittedName>
        <fullName evidence="1">Histone-lysine N-methyltransferase SETMAR</fullName>
    </submittedName>
</protein>
<evidence type="ECO:0000313" key="2">
    <source>
        <dbReference type="Proteomes" id="UP000299102"/>
    </source>
</evidence>
<comment type="caution">
    <text evidence="1">The sequence shown here is derived from an EMBL/GenBank/DDBJ whole genome shotgun (WGS) entry which is preliminary data.</text>
</comment>
<keyword evidence="2" id="KW-1185">Reference proteome</keyword>
<keyword evidence="1" id="KW-0489">Methyltransferase</keyword>
<dbReference type="InterPro" id="IPR036397">
    <property type="entry name" value="RNaseH_sf"/>
</dbReference>
<dbReference type="Proteomes" id="UP000299102">
    <property type="component" value="Unassembled WGS sequence"/>
</dbReference>
<name>A0A4C1ZPV6_EUMVA</name>